<protein>
    <submittedName>
        <fullName evidence="1">Uncharacterized protein</fullName>
    </submittedName>
</protein>
<proteinExistence type="predicted"/>
<dbReference type="Proteomes" id="UP000298030">
    <property type="component" value="Unassembled WGS sequence"/>
</dbReference>
<evidence type="ECO:0000313" key="2">
    <source>
        <dbReference type="Proteomes" id="UP000298030"/>
    </source>
</evidence>
<keyword evidence="2" id="KW-1185">Reference proteome</keyword>
<dbReference type="AlphaFoldDB" id="A0A4Y7SET7"/>
<comment type="caution">
    <text evidence="1">The sequence shown here is derived from an EMBL/GenBank/DDBJ whole genome shotgun (WGS) entry which is preliminary data.</text>
</comment>
<accession>A0A4Y7SET7</accession>
<sequence>MRNIRSRFDIVDSLGQLCRLTDRFLGPGACRSDALNILGPPKRPICICNGWRVSKVCPIQHNLRWFTKPPGLRNCPHSGELHCYPGYDAHGSTVIWTVEDPTPRKLHSNAIFKVAQPV</sequence>
<evidence type="ECO:0000313" key="1">
    <source>
        <dbReference type="EMBL" id="TEB19552.1"/>
    </source>
</evidence>
<dbReference type="EMBL" id="QPFP01000185">
    <property type="protein sequence ID" value="TEB19552.1"/>
    <property type="molecule type" value="Genomic_DNA"/>
</dbReference>
<gene>
    <name evidence="1" type="ORF">FA13DRAFT_346561</name>
</gene>
<organism evidence="1 2">
    <name type="scientific">Coprinellus micaceus</name>
    <name type="common">Glistening ink-cap mushroom</name>
    <name type="synonym">Coprinus micaceus</name>
    <dbReference type="NCBI Taxonomy" id="71717"/>
    <lineage>
        <taxon>Eukaryota</taxon>
        <taxon>Fungi</taxon>
        <taxon>Dikarya</taxon>
        <taxon>Basidiomycota</taxon>
        <taxon>Agaricomycotina</taxon>
        <taxon>Agaricomycetes</taxon>
        <taxon>Agaricomycetidae</taxon>
        <taxon>Agaricales</taxon>
        <taxon>Agaricineae</taxon>
        <taxon>Psathyrellaceae</taxon>
        <taxon>Coprinellus</taxon>
    </lineage>
</organism>
<reference evidence="1 2" key="1">
    <citation type="journal article" date="2019" name="Nat. Ecol. Evol.">
        <title>Megaphylogeny resolves global patterns of mushroom evolution.</title>
        <authorList>
            <person name="Varga T."/>
            <person name="Krizsan K."/>
            <person name="Foldi C."/>
            <person name="Dima B."/>
            <person name="Sanchez-Garcia M."/>
            <person name="Sanchez-Ramirez S."/>
            <person name="Szollosi G.J."/>
            <person name="Szarkandi J.G."/>
            <person name="Papp V."/>
            <person name="Albert L."/>
            <person name="Andreopoulos W."/>
            <person name="Angelini C."/>
            <person name="Antonin V."/>
            <person name="Barry K.W."/>
            <person name="Bougher N.L."/>
            <person name="Buchanan P."/>
            <person name="Buyck B."/>
            <person name="Bense V."/>
            <person name="Catcheside P."/>
            <person name="Chovatia M."/>
            <person name="Cooper J."/>
            <person name="Damon W."/>
            <person name="Desjardin D."/>
            <person name="Finy P."/>
            <person name="Geml J."/>
            <person name="Haridas S."/>
            <person name="Hughes K."/>
            <person name="Justo A."/>
            <person name="Karasinski D."/>
            <person name="Kautmanova I."/>
            <person name="Kiss B."/>
            <person name="Kocsube S."/>
            <person name="Kotiranta H."/>
            <person name="LaButti K.M."/>
            <person name="Lechner B.E."/>
            <person name="Liimatainen K."/>
            <person name="Lipzen A."/>
            <person name="Lukacs Z."/>
            <person name="Mihaltcheva S."/>
            <person name="Morgado L.N."/>
            <person name="Niskanen T."/>
            <person name="Noordeloos M.E."/>
            <person name="Ohm R.A."/>
            <person name="Ortiz-Santana B."/>
            <person name="Ovrebo C."/>
            <person name="Racz N."/>
            <person name="Riley R."/>
            <person name="Savchenko A."/>
            <person name="Shiryaev A."/>
            <person name="Soop K."/>
            <person name="Spirin V."/>
            <person name="Szebenyi C."/>
            <person name="Tomsovsky M."/>
            <person name="Tulloss R.E."/>
            <person name="Uehling J."/>
            <person name="Grigoriev I.V."/>
            <person name="Vagvolgyi C."/>
            <person name="Papp T."/>
            <person name="Martin F.M."/>
            <person name="Miettinen O."/>
            <person name="Hibbett D.S."/>
            <person name="Nagy L.G."/>
        </authorList>
    </citation>
    <scope>NUCLEOTIDE SEQUENCE [LARGE SCALE GENOMIC DNA]</scope>
    <source>
        <strain evidence="1 2">FP101781</strain>
    </source>
</reference>
<name>A0A4Y7SET7_COPMI</name>